<keyword evidence="4" id="KW-1185">Reference proteome</keyword>
<gene>
    <name evidence="3" type="ORF">PCOR1329_LOCUS76623</name>
</gene>
<dbReference type="Pfam" id="PF00078">
    <property type="entry name" value="RVT_1"/>
    <property type="match status" value="1"/>
</dbReference>
<dbReference type="PANTHER" id="PTHR19446">
    <property type="entry name" value="REVERSE TRANSCRIPTASES"/>
    <property type="match status" value="1"/>
</dbReference>
<comment type="caution">
    <text evidence="3">The sequence shown here is derived from an EMBL/GenBank/DDBJ whole genome shotgun (WGS) entry which is preliminary data.</text>
</comment>
<dbReference type="CDD" id="cd01650">
    <property type="entry name" value="RT_nLTR_like"/>
    <property type="match status" value="1"/>
</dbReference>
<evidence type="ECO:0000313" key="4">
    <source>
        <dbReference type="Proteomes" id="UP001189429"/>
    </source>
</evidence>
<accession>A0ABN9XKJ6</accession>
<organism evidence="3 4">
    <name type="scientific">Prorocentrum cordatum</name>
    <dbReference type="NCBI Taxonomy" id="2364126"/>
    <lineage>
        <taxon>Eukaryota</taxon>
        <taxon>Sar</taxon>
        <taxon>Alveolata</taxon>
        <taxon>Dinophyceae</taxon>
        <taxon>Prorocentrales</taxon>
        <taxon>Prorocentraceae</taxon>
        <taxon>Prorocentrum</taxon>
    </lineage>
</organism>
<dbReference type="InterPro" id="IPR000477">
    <property type="entry name" value="RT_dom"/>
</dbReference>
<feature type="domain" description="Reverse transcriptase" evidence="2">
    <location>
        <begin position="79"/>
        <end position="396"/>
    </location>
</feature>
<feature type="compositionally biased region" description="Basic and acidic residues" evidence="1">
    <location>
        <begin position="525"/>
        <end position="536"/>
    </location>
</feature>
<name>A0ABN9XKJ6_9DINO</name>
<dbReference type="PROSITE" id="PS50878">
    <property type="entry name" value="RT_POL"/>
    <property type="match status" value="1"/>
</dbReference>
<sequence length="684" mass="75719">MAMQIDSLPTRARDMSRDDERIGPYDLADIKQSITDLTKYKGGSTLQWFPQAPPTGAIAETWKMALDKVAPPLLQIFNSSQALGAAPQRFKDGETAHLRKPKGDGKSAANDYRTISLINHIGKVFARVTTLEALRGVSRRISATQYGAMPGRSTRDAVAVATEVISRHQQAHRVRVRGRAITAPPMLLVILTDLEKAFDMIDRQSIWDRLADIQLRPDARETIEELHDGMCYLYRDVRTRLPVSRIQVQRGVRQGGVESPGLFVAAYDKLVATLAERQREMEYPGIQIYYDPSLKRTRNNDELLADTCENLDVTHLMFLDFDEATLLLDLVNGKISHGGMKVHARKTELLLIPSGTGSKRRQKLITSHTTGIVTWQDDDALPIHPQPTVKYLGVRLAVTGSYQTEITHRLPAANQAFRLKLSDLRPTLQPHLVATQPLLMASMFQPIAEVQVANPSQKRAAAVEVEDEGEGGDVVGPLAKALAKLALQHEDLARASHRDDNFAMVLKPQSALENALEQALVTYEDKGRKAKEKPTEQDSTYLGHPLGKRPDALAMAVVFRIAEAVVNKKNQVVEAATQSLDPEAAKAALEVIIQMGKLAQDQQAKFVATRCFRIKLNRDDKGESQDEGEVKWIFALNHYPTFKLALNTLRTNGALAAAGINLQYDIATRSRAAKLVESLAVKKG</sequence>
<dbReference type="EMBL" id="CAUYUJ010020531">
    <property type="protein sequence ID" value="CAK0898989.1"/>
    <property type="molecule type" value="Genomic_DNA"/>
</dbReference>
<protein>
    <recommendedName>
        <fullName evidence="2">Reverse transcriptase domain-containing protein</fullName>
    </recommendedName>
</protein>
<evidence type="ECO:0000259" key="2">
    <source>
        <dbReference type="PROSITE" id="PS50878"/>
    </source>
</evidence>
<evidence type="ECO:0000256" key="1">
    <source>
        <dbReference type="SAM" id="MobiDB-lite"/>
    </source>
</evidence>
<proteinExistence type="predicted"/>
<reference evidence="3" key="1">
    <citation type="submission" date="2023-10" db="EMBL/GenBank/DDBJ databases">
        <authorList>
            <person name="Chen Y."/>
            <person name="Shah S."/>
            <person name="Dougan E. K."/>
            <person name="Thang M."/>
            <person name="Chan C."/>
        </authorList>
    </citation>
    <scope>NUCLEOTIDE SEQUENCE [LARGE SCALE GENOMIC DNA]</scope>
</reference>
<evidence type="ECO:0000313" key="3">
    <source>
        <dbReference type="EMBL" id="CAK0898989.1"/>
    </source>
</evidence>
<dbReference type="Proteomes" id="UP001189429">
    <property type="component" value="Unassembled WGS sequence"/>
</dbReference>
<feature type="region of interest" description="Disordered" evidence="1">
    <location>
        <begin position="525"/>
        <end position="544"/>
    </location>
</feature>
<feature type="non-terminal residue" evidence="3">
    <location>
        <position position="684"/>
    </location>
</feature>